<protein>
    <submittedName>
        <fullName evidence="1">Uncharacterized protein</fullName>
    </submittedName>
</protein>
<dbReference type="HOGENOM" id="CLU_2132510_0_0_9"/>
<evidence type="ECO:0000313" key="1">
    <source>
        <dbReference type="EMBL" id="EER75688.1"/>
    </source>
</evidence>
<dbReference type="AlphaFoldDB" id="C5R8A4"/>
<evidence type="ECO:0000313" key="2">
    <source>
        <dbReference type="Proteomes" id="UP000004528"/>
    </source>
</evidence>
<dbReference type="EMBL" id="ACKU01000004">
    <property type="protein sequence ID" value="EER75688.1"/>
    <property type="molecule type" value="Genomic_DNA"/>
</dbReference>
<organism evidence="1 2">
    <name type="scientific">Weissella paramesenteroides ATCC 33313</name>
    <dbReference type="NCBI Taxonomy" id="585506"/>
    <lineage>
        <taxon>Bacteria</taxon>
        <taxon>Bacillati</taxon>
        <taxon>Bacillota</taxon>
        <taxon>Bacilli</taxon>
        <taxon>Lactobacillales</taxon>
        <taxon>Lactobacillaceae</taxon>
        <taxon>Weissella</taxon>
    </lineage>
</organism>
<comment type="caution">
    <text evidence="1">The sequence shown here is derived from an EMBL/GenBank/DDBJ whole genome shotgun (WGS) entry which is preliminary data.</text>
</comment>
<proteinExistence type="predicted"/>
<name>C5R8A4_WEIPA</name>
<gene>
    <name evidence="1" type="ORF">HMPREF0877_0199</name>
</gene>
<dbReference type="Proteomes" id="UP000004528">
    <property type="component" value="Unassembled WGS sequence"/>
</dbReference>
<keyword evidence="2" id="KW-1185">Reference proteome</keyword>
<reference evidence="1 2" key="1">
    <citation type="submission" date="2009-04" db="EMBL/GenBank/DDBJ databases">
        <authorList>
            <person name="Qin X."/>
            <person name="Bachman B."/>
            <person name="Battles P."/>
            <person name="Bell A."/>
            <person name="Bess C."/>
            <person name="Bickham C."/>
            <person name="Chaboub L."/>
            <person name="Chen D."/>
            <person name="Coyle M."/>
            <person name="Deiros D.R."/>
            <person name="Dinh H."/>
            <person name="Forbes L."/>
            <person name="Fowler G."/>
            <person name="Francisco L."/>
            <person name="Fu Q."/>
            <person name="Gubbala S."/>
            <person name="Hale W."/>
            <person name="Han Y."/>
            <person name="Hemphill L."/>
            <person name="Highlander S.K."/>
            <person name="Hirani K."/>
            <person name="Hogues M."/>
            <person name="Jackson L."/>
            <person name="Jakkamsetti A."/>
            <person name="Javaid M."/>
            <person name="Jiang H."/>
            <person name="Korchina V."/>
            <person name="Kovar C."/>
            <person name="Lara F."/>
            <person name="Lee S."/>
            <person name="Mata R."/>
            <person name="Mathew T."/>
            <person name="Moen C."/>
            <person name="Morales K."/>
            <person name="Munidasa M."/>
            <person name="Nazareth L."/>
            <person name="Ngo R."/>
            <person name="Nguyen L."/>
            <person name="Okwuonu G."/>
            <person name="Ongeri F."/>
            <person name="Patil S."/>
            <person name="Petrosino J."/>
            <person name="Pham C."/>
            <person name="Pham P."/>
            <person name="Pu L.-L."/>
            <person name="Puazo M."/>
            <person name="Raj R."/>
            <person name="Reid J."/>
            <person name="Rouhana J."/>
            <person name="Saada N."/>
            <person name="Shang Y."/>
            <person name="Simmons D."/>
            <person name="Thornton R."/>
            <person name="Warren J."/>
            <person name="Weissenberger G."/>
            <person name="Zhang J."/>
            <person name="Zhang L."/>
            <person name="Zhou C."/>
            <person name="Zhu D."/>
            <person name="Muzny D."/>
            <person name="Worley K."/>
            <person name="Gibbs R."/>
        </authorList>
    </citation>
    <scope>NUCLEOTIDE SEQUENCE [LARGE SCALE GENOMIC DNA]</scope>
    <source>
        <strain evidence="1 2">ATCC 33313</strain>
    </source>
</reference>
<dbReference type="STRING" id="585506.HMPREF0877_0199"/>
<accession>C5R8A4</accession>
<sequence>MIVDKLTIAKYMKDNCDLHDVHNVMFMVWNSSFVTYGRPLFEHHFTTTDYGVYDSDLDVLPDITVNPMPNMKRFLDSIVNQLNNSNDFRLMLEVKGYVKKLQTQHVAARQVVS</sequence>